<dbReference type="Pfam" id="PF01323">
    <property type="entry name" value="DSBA"/>
    <property type="match status" value="1"/>
</dbReference>
<dbReference type="AlphaFoldDB" id="A0A841IXF4"/>
<dbReference type="GO" id="GO:0004364">
    <property type="term" value="F:glutathione transferase activity"/>
    <property type="evidence" value="ECO:0007669"/>
    <property type="project" value="TreeGrafter"/>
</dbReference>
<feature type="active site" description="Nucleophile" evidence="2">
    <location>
        <position position="21"/>
    </location>
</feature>
<dbReference type="PANTHER" id="PTHR42943">
    <property type="entry name" value="GLUTATHIONE S-TRANSFERASE KAPPA"/>
    <property type="match status" value="1"/>
</dbReference>
<comment type="catalytic activity">
    <reaction evidence="1">
        <text>2-hydroxychromene-2-carboxylate = (3E)-4-(2-hydroxyphenyl)-2-oxobut-3-enoate</text>
        <dbReference type="Rhea" id="RHEA:27401"/>
        <dbReference type="ChEBI" id="CHEBI:59350"/>
        <dbReference type="ChEBI" id="CHEBI:59353"/>
        <dbReference type="EC" id="5.99.1.4"/>
    </reaction>
</comment>
<proteinExistence type="inferred from homology"/>
<dbReference type="RefSeq" id="WP_184078955.1">
    <property type="nucleotide sequence ID" value="NZ_JACIJP010000002.1"/>
</dbReference>
<evidence type="ECO:0000313" key="4">
    <source>
        <dbReference type="EMBL" id="MBB6123629.1"/>
    </source>
</evidence>
<comment type="caution">
    <text evidence="4">The sequence shown here is derived from an EMBL/GenBank/DDBJ whole genome shotgun (WGS) entry which is preliminary data.</text>
</comment>
<keyword evidence="5" id="KW-1185">Reference proteome</keyword>
<dbReference type="InterPro" id="IPR001853">
    <property type="entry name" value="DSBA-like_thioredoxin_dom"/>
</dbReference>
<evidence type="ECO:0000256" key="2">
    <source>
        <dbReference type="PIRSR" id="PIRSR006386-1"/>
    </source>
</evidence>
<dbReference type="CDD" id="cd03022">
    <property type="entry name" value="DsbA_HCCA_Iso"/>
    <property type="match status" value="1"/>
</dbReference>
<evidence type="ECO:0000259" key="3">
    <source>
        <dbReference type="Pfam" id="PF01323"/>
    </source>
</evidence>
<dbReference type="PIRSF" id="PIRSF006386">
    <property type="entry name" value="HCCAis_GSTk"/>
    <property type="match status" value="1"/>
</dbReference>
<reference evidence="4 5" key="1">
    <citation type="submission" date="2020-08" db="EMBL/GenBank/DDBJ databases">
        <title>Genomic Encyclopedia of Type Strains, Phase IV (KMG-IV): sequencing the most valuable type-strain genomes for metagenomic binning, comparative biology and taxonomic classification.</title>
        <authorList>
            <person name="Goeker M."/>
        </authorList>
    </citation>
    <scope>NUCLEOTIDE SEQUENCE [LARGE SCALE GENOMIC DNA]</scope>
    <source>
        <strain evidence="4 5">DSM 102255</strain>
    </source>
</reference>
<dbReference type="Proteomes" id="UP000552700">
    <property type="component" value="Unassembled WGS sequence"/>
</dbReference>
<sequence>MNQPDASNDRNPIDFYFDFISPFGWIGAERIGAVARTLDRTVRWHPFLLKVTVVDTMGLPPLLDIPLKGDYVRRDFPRSLRYHGLQLAEDPLFTFSPVVAARAALWVREVAPQRTEDLVLALYRAHWSEGRNISVMDTVLAVIAEQGLSPDDAKAALHSEPIKTALRNETTDAIAAGVFGSPTMIVDGEIFWGSDRIDMMAQWIATGGW</sequence>
<name>A0A841IXF4_9SPHN</name>
<dbReference type="InterPro" id="IPR051924">
    <property type="entry name" value="GST_Kappa/NadH"/>
</dbReference>
<dbReference type="SUPFAM" id="SSF52833">
    <property type="entry name" value="Thioredoxin-like"/>
    <property type="match status" value="1"/>
</dbReference>
<keyword evidence="1 4" id="KW-0413">Isomerase</keyword>
<accession>A0A841IXF4</accession>
<dbReference type="InterPro" id="IPR036249">
    <property type="entry name" value="Thioredoxin-like_sf"/>
</dbReference>
<dbReference type="InterPro" id="IPR044087">
    <property type="entry name" value="NahD-like"/>
</dbReference>
<dbReference type="EC" id="5.99.1.4" evidence="1"/>
<dbReference type="PANTHER" id="PTHR42943:SF2">
    <property type="entry name" value="GLUTATHIONE S-TRANSFERASE KAPPA 1"/>
    <property type="match status" value="1"/>
</dbReference>
<evidence type="ECO:0000256" key="1">
    <source>
        <dbReference type="PIRNR" id="PIRNR006386"/>
    </source>
</evidence>
<dbReference type="GO" id="GO:0004602">
    <property type="term" value="F:glutathione peroxidase activity"/>
    <property type="evidence" value="ECO:0007669"/>
    <property type="project" value="TreeGrafter"/>
</dbReference>
<dbReference type="GO" id="GO:1901170">
    <property type="term" value="P:naphthalene catabolic process"/>
    <property type="evidence" value="ECO:0007669"/>
    <property type="project" value="InterPro"/>
</dbReference>
<dbReference type="InterPro" id="IPR014440">
    <property type="entry name" value="HCCAis_GSTk"/>
</dbReference>
<dbReference type="Gene3D" id="3.40.30.10">
    <property type="entry name" value="Glutaredoxin"/>
    <property type="match status" value="1"/>
</dbReference>
<comment type="similarity">
    <text evidence="1">Belongs to the GST superfamily. NadH family.</text>
</comment>
<protein>
    <recommendedName>
        <fullName evidence="1">2-hydroxychromene-2-carboxylate isomerase</fullName>
        <ecNumber evidence="1">5.99.1.4</ecNumber>
    </recommendedName>
</protein>
<dbReference type="GO" id="GO:0018845">
    <property type="term" value="F:2-hydroxychromene-2-carboxylate isomerase activity"/>
    <property type="evidence" value="ECO:0007669"/>
    <property type="project" value="UniProtKB-UniRule"/>
</dbReference>
<organism evidence="4 5">
    <name type="scientific">Sphingobium subterraneum</name>
    <dbReference type="NCBI Taxonomy" id="627688"/>
    <lineage>
        <taxon>Bacteria</taxon>
        <taxon>Pseudomonadati</taxon>
        <taxon>Pseudomonadota</taxon>
        <taxon>Alphaproteobacteria</taxon>
        <taxon>Sphingomonadales</taxon>
        <taxon>Sphingomonadaceae</taxon>
        <taxon>Sphingobium</taxon>
    </lineage>
</organism>
<feature type="domain" description="DSBA-like thioredoxin" evidence="3">
    <location>
        <begin position="13"/>
        <end position="204"/>
    </location>
</feature>
<dbReference type="GO" id="GO:0006749">
    <property type="term" value="P:glutathione metabolic process"/>
    <property type="evidence" value="ECO:0007669"/>
    <property type="project" value="TreeGrafter"/>
</dbReference>
<dbReference type="EMBL" id="JACIJP010000002">
    <property type="protein sequence ID" value="MBB6123629.1"/>
    <property type="molecule type" value="Genomic_DNA"/>
</dbReference>
<evidence type="ECO:0000313" key="5">
    <source>
        <dbReference type="Proteomes" id="UP000552700"/>
    </source>
</evidence>
<gene>
    <name evidence="4" type="ORF">FHS92_001358</name>
</gene>